<reference evidence="4" key="3">
    <citation type="submission" date="2016-03" db="UniProtKB">
        <authorList>
            <consortium name="EnsemblProtists"/>
        </authorList>
    </citation>
    <scope>IDENTIFICATION</scope>
</reference>
<dbReference type="EMBL" id="JH992967">
    <property type="protein sequence ID" value="EKX54346.1"/>
    <property type="molecule type" value="Genomic_DNA"/>
</dbReference>
<evidence type="ECO:0000256" key="1">
    <source>
        <dbReference type="SAM" id="MobiDB-lite"/>
    </source>
</evidence>
<dbReference type="InterPro" id="IPR015947">
    <property type="entry name" value="PUA-like_sf"/>
</dbReference>
<feature type="region of interest" description="Disordered" evidence="1">
    <location>
        <begin position="387"/>
        <end position="408"/>
    </location>
</feature>
<evidence type="ECO:0000313" key="3">
    <source>
        <dbReference type="EMBL" id="EKX54346.1"/>
    </source>
</evidence>
<feature type="chain" id="PRO_5008772029" description="Lon N-terminal domain-containing protein" evidence="2">
    <location>
        <begin position="29"/>
        <end position="560"/>
    </location>
</feature>
<reference evidence="5" key="2">
    <citation type="submission" date="2012-11" db="EMBL/GenBank/DDBJ databases">
        <authorList>
            <person name="Kuo A."/>
            <person name="Curtis B.A."/>
            <person name="Tanifuji G."/>
            <person name="Burki F."/>
            <person name="Gruber A."/>
            <person name="Irimia M."/>
            <person name="Maruyama S."/>
            <person name="Arias M.C."/>
            <person name="Ball S.G."/>
            <person name="Gile G.H."/>
            <person name="Hirakawa Y."/>
            <person name="Hopkins J.F."/>
            <person name="Rensing S.A."/>
            <person name="Schmutz J."/>
            <person name="Symeonidi A."/>
            <person name="Elias M."/>
            <person name="Eveleigh R.J."/>
            <person name="Herman E.K."/>
            <person name="Klute M.J."/>
            <person name="Nakayama T."/>
            <person name="Obornik M."/>
            <person name="Reyes-Prieto A."/>
            <person name="Armbrust E.V."/>
            <person name="Aves S.J."/>
            <person name="Beiko R.G."/>
            <person name="Coutinho P."/>
            <person name="Dacks J.B."/>
            <person name="Durnford D.G."/>
            <person name="Fast N.M."/>
            <person name="Green B.R."/>
            <person name="Grisdale C."/>
            <person name="Hempe F."/>
            <person name="Henrissat B."/>
            <person name="Hoppner M.P."/>
            <person name="Ishida K.-I."/>
            <person name="Kim E."/>
            <person name="Koreny L."/>
            <person name="Kroth P.G."/>
            <person name="Liu Y."/>
            <person name="Malik S.-B."/>
            <person name="Maier U.G."/>
            <person name="McRose D."/>
            <person name="Mock T."/>
            <person name="Neilson J.A."/>
            <person name="Onodera N.T."/>
            <person name="Poole A.M."/>
            <person name="Pritham E.J."/>
            <person name="Richards T.A."/>
            <person name="Rocap G."/>
            <person name="Roy S.W."/>
            <person name="Sarai C."/>
            <person name="Schaack S."/>
            <person name="Shirato S."/>
            <person name="Slamovits C.H."/>
            <person name="Spencer D.F."/>
            <person name="Suzuki S."/>
            <person name="Worden A.Z."/>
            <person name="Zauner S."/>
            <person name="Barry K."/>
            <person name="Bell C."/>
            <person name="Bharti A.K."/>
            <person name="Crow J.A."/>
            <person name="Grimwood J."/>
            <person name="Kramer R."/>
            <person name="Lindquist E."/>
            <person name="Lucas S."/>
            <person name="Salamov A."/>
            <person name="McFadden G.I."/>
            <person name="Lane C.E."/>
            <person name="Keeling P.J."/>
            <person name="Gray M.W."/>
            <person name="Grigoriev I.V."/>
            <person name="Archibald J.M."/>
        </authorList>
    </citation>
    <scope>NUCLEOTIDE SEQUENCE</scope>
    <source>
        <strain evidence="5">CCMP2712</strain>
    </source>
</reference>
<name>L1K0J2_GUITC</name>
<evidence type="ECO:0000313" key="4">
    <source>
        <dbReference type="EnsemblProtists" id="EKX54346"/>
    </source>
</evidence>
<organism evidence="3">
    <name type="scientific">Guillardia theta (strain CCMP2712)</name>
    <name type="common">Cryptophyte</name>
    <dbReference type="NCBI Taxonomy" id="905079"/>
    <lineage>
        <taxon>Eukaryota</taxon>
        <taxon>Cryptophyceae</taxon>
        <taxon>Pyrenomonadales</taxon>
        <taxon>Geminigeraceae</taxon>
        <taxon>Guillardia</taxon>
    </lineage>
</organism>
<dbReference type="EnsemblProtists" id="EKX54346">
    <property type="protein sequence ID" value="EKX54346"/>
    <property type="gene ID" value="GUITHDRAFT_132094"/>
</dbReference>
<proteinExistence type="predicted"/>
<sequence length="560" mass="64571">MRSYAGIMRSYLPLLEVFLVILQQTAHCSEQSACFVGGKVTRWWIGGKSYSQVCALVDKHKISRWRSQRHELLCKISDEDRRKLEDSFRAGWKEDSAKFKGVANEFEVQEKETSIVQVFDEIRNVPILTENRQSSVDRKARKATVMFPGMKQILLIEQPNECHMMETLLALPPPHLFGFLPQASSSLAEEETSFGNLMEVVRSRQLEDGSLLLLVVTIGRIEALRTRSAIPYTRKDCRVMVDEEEVEAKMQAGRSEIMAKVRKLEPLGQDVIATVHDGYFENAARLFATAMASRESLMWRKFEMNASASMGKASQSFVLLNRNISPLVVANEIALDSNNVSSSIVSEALHRSGYRPMMREGQLPGLQEEETMPPSWLEVLDHFEERLEEEDPSRRRMNSGEYGETKRELERILSSREEGRSMEAGAREDETRRRSEVKEWRRRRRRINMSPANKEKLLLRLEALTWRRLDTFLQLKQVFEGGDTANVSQDFFTSSTFRSLPQELQELHPRSANSDWPISRRAQRLSWVVASILRKFNSIEVYSSQLTILDLRPHRIDFSF</sequence>
<protein>
    <recommendedName>
        <fullName evidence="6">Lon N-terminal domain-containing protein</fullName>
    </recommendedName>
</protein>
<dbReference type="PANTHER" id="PTHR46732:SF8">
    <property type="entry name" value="ATP-DEPENDENT PROTEASE LA (LON) DOMAIN PROTEIN"/>
    <property type="match status" value="1"/>
</dbReference>
<gene>
    <name evidence="3" type="ORF">GUITHDRAFT_132094</name>
</gene>
<dbReference type="RefSeq" id="XP_005841326.1">
    <property type="nucleotide sequence ID" value="XM_005841269.1"/>
</dbReference>
<dbReference type="GeneID" id="17311124"/>
<dbReference type="KEGG" id="gtt:GUITHDRAFT_132094"/>
<evidence type="ECO:0000313" key="5">
    <source>
        <dbReference type="Proteomes" id="UP000011087"/>
    </source>
</evidence>
<dbReference type="AlphaFoldDB" id="L1K0J2"/>
<keyword evidence="5" id="KW-1185">Reference proteome</keyword>
<evidence type="ECO:0000256" key="2">
    <source>
        <dbReference type="SAM" id="SignalP"/>
    </source>
</evidence>
<keyword evidence="2" id="KW-0732">Signal</keyword>
<dbReference type="HOGENOM" id="CLU_487022_0_0_1"/>
<accession>L1K0J2</accession>
<dbReference type="PaxDb" id="55529-EKX54346"/>
<dbReference type="Gene3D" id="2.30.130.40">
    <property type="entry name" value="LON domain-like"/>
    <property type="match status" value="1"/>
</dbReference>
<feature type="signal peptide" evidence="2">
    <location>
        <begin position="1"/>
        <end position="28"/>
    </location>
</feature>
<evidence type="ECO:0008006" key="6">
    <source>
        <dbReference type="Google" id="ProtNLM"/>
    </source>
</evidence>
<dbReference type="PANTHER" id="PTHR46732">
    <property type="entry name" value="ATP-DEPENDENT PROTEASE LA (LON) DOMAIN PROTEIN"/>
    <property type="match status" value="1"/>
</dbReference>
<dbReference type="Proteomes" id="UP000011087">
    <property type="component" value="Unassembled WGS sequence"/>
</dbReference>
<dbReference type="SUPFAM" id="SSF88697">
    <property type="entry name" value="PUA domain-like"/>
    <property type="match status" value="1"/>
</dbReference>
<dbReference type="InterPro" id="IPR046336">
    <property type="entry name" value="Lon_prtase_N_sf"/>
</dbReference>
<reference evidence="3 5" key="1">
    <citation type="journal article" date="2012" name="Nature">
        <title>Algal genomes reveal evolutionary mosaicism and the fate of nucleomorphs.</title>
        <authorList>
            <consortium name="DOE Joint Genome Institute"/>
            <person name="Curtis B.A."/>
            <person name="Tanifuji G."/>
            <person name="Burki F."/>
            <person name="Gruber A."/>
            <person name="Irimia M."/>
            <person name="Maruyama S."/>
            <person name="Arias M.C."/>
            <person name="Ball S.G."/>
            <person name="Gile G.H."/>
            <person name="Hirakawa Y."/>
            <person name="Hopkins J.F."/>
            <person name="Kuo A."/>
            <person name="Rensing S.A."/>
            <person name="Schmutz J."/>
            <person name="Symeonidi A."/>
            <person name="Elias M."/>
            <person name="Eveleigh R.J."/>
            <person name="Herman E.K."/>
            <person name="Klute M.J."/>
            <person name="Nakayama T."/>
            <person name="Obornik M."/>
            <person name="Reyes-Prieto A."/>
            <person name="Armbrust E.V."/>
            <person name="Aves S.J."/>
            <person name="Beiko R.G."/>
            <person name="Coutinho P."/>
            <person name="Dacks J.B."/>
            <person name="Durnford D.G."/>
            <person name="Fast N.M."/>
            <person name="Green B.R."/>
            <person name="Grisdale C.J."/>
            <person name="Hempel F."/>
            <person name="Henrissat B."/>
            <person name="Hoppner M.P."/>
            <person name="Ishida K."/>
            <person name="Kim E."/>
            <person name="Koreny L."/>
            <person name="Kroth P.G."/>
            <person name="Liu Y."/>
            <person name="Malik S.B."/>
            <person name="Maier U.G."/>
            <person name="McRose D."/>
            <person name="Mock T."/>
            <person name="Neilson J.A."/>
            <person name="Onodera N.T."/>
            <person name="Poole A.M."/>
            <person name="Pritham E.J."/>
            <person name="Richards T.A."/>
            <person name="Rocap G."/>
            <person name="Roy S.W."/>
            <person name="Sarai C."/>
            <person name="Schaack S."/>
            <person name="Shirato S."/>
            <person name="Slamovits C.H."/>
            <person name="Spencer D.F."/>
            <person name="Suzuki S."/>
            <person name="Worden A.Z."/>
            <person name="Zauner S."/>
            <person name="Barry K."/>
            <person name="Bell C."/>
            <person name="Bharti A.K."/>
            <person name="Crow J.A."/>
            <person name="Grimwood J."/>
            <person name="Kramer R."/>
            <person name="Lindquist E."/>
            <person name="Lucas S."/>
            <person name="Salamov A."/>
            <person name="McFadden G.I."/>
            <person name="Lane C.E."/>
            <person name="Keeling P.J."/>
            <person name="Gray M.W."/>
            <person name="Grigoriev I.V."/>
            <person name="Archibald J.M."/>
        </authorList>
    </citation>
    <scope>NUCLEOTIDE SEQUENCE</scope>
    <source>
        <strain evidence="3 5">CCMP2712</strain>
    </source>
</reference>